<dbReference type="Proteomes" id="UP000256708">
    <property type="component" value="Unassembled WGS sequence"/>
</dbReference>
<evidence type="ECO:0000256" key="1">
    <source>
        <dbReference type="ARBA" id="ARBA00023125"/>
    </source>
</evidence>
<keyword evidence="2" id="KW-0233">DNA recombination</keyword>
<proteinExistence type="predicted"/>
<dbReference type="CDD" id="cd00338">
    <property type="entry name" value="Ser_Recombinase"/>
    <property type="match status" value="1"/>
</dbReference>
<dbReference type="AlphaFoldDB" id="A0A3D8L1M4"/>
<dbReference type="Pfam" id="PF00239">
    <property type="entry name" value="Resolvase"/>
    <property type="match status" value="2"/>
</dbReference>
<dbReference type="RefSeq" id="WP_115568333.1">
    <property type="nucleotide sequence ID" value="NZ_QRGR01000044.1"/>
</dbReference>
<dbReference type="SMART" id="SM00857">
    <property type="entry name" value="Resolvase"/>
    <property type="match status" value="1"/>
</dbReference>
<dbReference type="InterPro" id="IPR050639">
    <property type="entry name" value="SSR_resolvase"/>
</dbReference>
<dbReference type="GO" id="GO:0000150">
    <property type="term" value="F:DNA strand exchange activity"/>
    <property type="evidence" value="ECO:0007669"/>
    <property type="project" value="InterPro"/>
</dbReference>
<protein>
    <recommendedName>
        <fullName evidence="3">Resolvase/invertase-type recombinase catalytic domain-containing protein</fullName>
    </recommendedName>
</protein>
<organism evidence="4 5">
    <name type="scientific">Pontibacter diazotrophicus</name>
    <dbReference type="NCBI Taxonomy" id="1400979"/>
    <lineage>
        <taxon>Bacteria</taxon>
        <taxon>Pseudomonadati</taxon>
        <taxon>Bacteroidota</taxon>
        <taxon>Cytophagia</taxon>
        <taxon>Cytophagales</taxon>
        <taxon>Hymenobacteraceae</taxon>
        <taxon>Pontibacter</taxon>
    </lineage>
</organism>
<dbReference type="SUPFAM" id="SSF53041">
    <property type="entry name" value="Resolvase-like"/>
    <property type="match status" value="1"/>
</dbReference>
<comment type="caution">
    <text evidence="4">The sequence shown here is derived from an EMBL/GenBank/DDBJ whole genome shotgun (WGS) entry which is preliminary data.</text>
</comment>
<evidence type="ECO:0000256" key="2">
    <source>
        <dbReference type="ARBA" id="ARBA00023172"/>
    </source>
</evidence>
<dbReference type="PANTHER" id="PTHR30461">
    <property type="entry name" value="DNA-INVERTASE FROM LAMBDOID PROPHAGE"/>
    <property type="match status" value="1"/>
</dbReference>
<dbReference type="InterPro" id="IPR036162">
    <property type="entry name" value="Resolvase-like_N_sf"/>
</dbReference>
<dbReference type="EMBL" id="QRGR01000044">
    <property type="protein sequence ID" value="RDV11300.1"/>
    <property type="molecule type" value="Genomic_DNA"/>
</dbReference>
<feature type="domain" description="Resolvase/invertase-type recombinase catalytic" evidence="3">
    <location>
        <begin position="3"/>
        <end position="156"/>
    </location>
</feature>
<keyword evidence="5" id="KW-1185">Reference proteome</keyword>
<keyword evidence="1" id="KW-0238">DNA-binding</keyword>
<evidence type="ECO:0000259" key="3">
    <source>
        <dbReference type="SMART" id="SM00857"/>
    </source>
</evidence>
<reference evidence="5" key="1">
    <citation type="submission" date="2018-08" db="EMBL/GenBank/DDBJ databases">
        <authorList>
            <person name="Liu Z.-W."/>
            <person name="Du Z.-J."/>
        </authorList>
    </citation>
    <scope>NUCLEOTIDE SEQUENCE [LARGE SCALE GENOMIC DNA]</scope>
    <source>
        <strain evidence="5">H4X</strain>
    </source>
</reference>
<evidence type="ECO:0000313" key="4">
    <source>
        <dbReference type="EMBL" id="RDV11300.1"/>
    </source>
</evidence>
<dbReference type="OrthoDB" id="2290206at2"/>
<dbReference type="InterPro" id="IPR006119">
    <property type="entry name" value="Resolv_N"/>
</dbReference>
<dbReference type="PANTHER" id="PTHR30461:SF2">
    <property type="entry name" value="SERINE RECOMBINASE PINE-RELATED"/>
    <property type="match status" value="1"/>
</dbReference>
<name>A0A3D8L1M4_9BACT</name>
<gene>
    <name evidence="4" type="ORF">DXT99_25030</name>
</gene>
<accession>A0A3D8L1M4</accession>
<dbReference type="Gene3D" id="3.40.50.1390">
    <property type="entry name" value="Resolvase, N-terminal catalytic domain"/>
    <property type="match status" value="1"/>
</dbReference>
<sequence length="240" mass="27179">MKVIEYYRVSTAKQGQSGLGLEAQERAVRAYLHSAGAESVARFVEVESGGNKDRITAQKDVTIDKLIQKRPTLQQAIHLAGATGATIVVKESSRLSRFSLIIDYLMYLRVHFVCADNPNDDEFFIKMRVLFGEEELRKISERTRKALASRRQRGLKLGNPEQFHDEGRRKGAARVKQLALASDTNKQILDTILDKVHRGMSPQQIASHLNSINLKTIRGKMFRTGTINMYLKRARELQLV</sequence>
<evidence type="ECO:0000313" key="5">
    <source>
        <dbReference type="Proteomes" id="UP000256708"/>
    </source>
</evidence>
<dbReference type="GO" id="GO:0003677">
    <property type="term" value="F:DNA binding"/>
    <property type="evidence" value="ECO:0007669"/>
    <property type="project" value="UniProtKB-KW"/>
</dbReference>